<dbReference type="InterPro" id="IPR050109">
    <property type="entry name" value="HTH-type_TetR-like_transc_reg"/>
</dbReference>
<dbReference type="AlphaFoldDB" id="A0A7X0C697"/>
<dbReference type="SUPFAM" id="SSF46689">
    <property type="entry name" value="Homeodomain-like"/>
    <property type="match status" value="1"/>
</dbReference>
<evidence type="ECO:0000259" key="5">
    <source>
        <dbReference type="PROSITE" id="PS50977"/>
    </source>
</evidence>
<dbReference type="Gene3D" id="1.10.10.60">
    <property type="entry name" value="Homeodomain-like"/>
    <property type="match status" value="1"/>
</dbReference>
<feature type="DNA-binding region" description="H-T-H motif" evidence="4">
    <location>
        <begin position="32"/>
        <end position="51"/>
    </location>
</feature>
<dbReference type="PANTHER" id="PTHR30055">
    <property type="entry name" value="HTH-TYPE TRANSCRIPTIONAL REGULATOR RUTR"/>
    <property type="match status" value="1"/>
</dbReference>
<dbReference type="Gene3D" id="1.10.357.10">
    <property type="entry name" value="Tetracycline Repressor, domain 2"/>
    <property type="match status" value="1"/>
</dbReference>
<keyword evidence="7" id="KW-1185">Reference proteome</keyword>
<dbReference type="GO" id="GO:0000976">
    <property type="term" value="F:transcription cis-regulatory region binding"/>
    <property type="evidence" value="ECO:0007669"/>
    <property type="project" value="TreeGrafter"/>
</dbReference>
<keyword evidence="1" id="KW-0805">Transcription regulation</keyword>
<dbReference type="PRINTS" id="PR00455">
    <property type="entry name" value="HTHTETR"/>
</dbReference>
<organism evidence="6 7">
    <name type="scientific">Nonomuraea muscovyensis</name>
    <dbReference type="NCBI Taxonomy" id="1124761"/>
    <lineage>
        <taxon>Bacteria</taxon>
        <taxon>Bacillati</taxon>
        <taxon>Actinomycetota</taxon>
        <taxon>Actinomycetes</taxon>
        <taxon>Streptosporangiales</taxon>
        <taxon>Streptosporangiaceae</taxon>
        <taxon>Nonomuraea</taxon>
    </lineage>
</organism>
<evidence type="ECO:0000256" key="2">
    <source>
        <dbReference type="ARBA" id="ARBA00023125"/>
    </source>
</evidence>
<accession>A0A7X0C697</accession>
<dbReference type="RefSeq" id="WP_185086595.1">
    <property type="nucleotide sequence ID" value="NZ_JACHJB010000002.1"/>
</dbReference>
<evidence type="ECO:0000256" key="1">
    <source>
        <dbReference type="ARBA" id="ARBA00023015"/>
    </source>
</evidence>
<dbReference type="EMBL" id="JACHJB010000002">
    <property type="protein sequence ID" value="MBB6348938.1"/>
    <property type="molecule type" value="Genomic_DNA"/>
</dbReference>
<dbReference type="GO" id="GO:0003700">
    <property type="term" value="F:DNA-binding transcription factor activity"/>
    <property type="evidence" value="ECO:0007669"/>
    <property type="project" value="TreeGrafter"/>
</dbReference>
<reference evidence="6 7" key="1">
    <citation type="submission" date="2020-08" db="EMBL/GenBank/DDBJ databases">
        <title>Sequencing the genomes of 1000 actinobacteria strains.</title>
        <authorList>
            <person name="Klenk H.-P."/>
        </authorList>
    </citation>
    <scope>NUCLEOTIDE SEQUENCE [LARGE SCALE GENOMIC DNA]</scope>
    <source>
        <strain evidence="6 7">DSM 45913</strain>
    </source>
</reference>
<evidence type="ECO:0000313" key="7">
    <source>
        <dbReference type="Proteomes" id="UP000583800"/>
    </source>
</evidence>
<protein>
    <submittedName>
        <fullName evidence="6">AcrR family transcriptional regulator</fullName>
    </submittedName>
</protein>
<keyword evidence="2 4" id="KW-0238">DNA-binding</keyword>
<name>A0A7X0C697_9ACTN</name>
<dbReference type="InterPro" id="IPR009057">
    <property type="entry name" value="Homeodomain-like_sf"/>
</dbReference>
<sequence>MGVRKARAAETEAALKDAARRLFAERGYLNTKIGDITAAAGRATGSFYDHFAGKEELLQALLADMNAQADAELAAGGRPADHGHEHDLTDPAQLREHLAIAWHVFRDHLPVMVALMQSSMAAPPESGELWRRLEDETATFRDHLEHLRERGHRLPGDPRLVAAAMGAMLSTLGYAVLTAGAHGPGHRDDDVIDTLTELLLHGLAGPPRGDRDGS</sequence>
<dbReference type="Pfam" id="PF00440">
    <property type="entry name" value="TetR_N"/>
    <property type="match status" value="1"/>
</dbReference>
<gene>
    <name evidence="6" type="ORF">FHU36_005483</name>
</gene>
<feature type="domain" description="HTH tetR-type" evidence="5">
    <location>
        <begin position="9"/>
        <end position="69"/>
    </location>
</feature>
<dbReference type="PANTHER" id="PTHR30055:SF234">
    <property type="entry name" value="HTH-TYPE TRANSCRIPTIONAL REGULATOR BETI"/>
    <property type="match status" value="1"/>
</dbReference>
<evidence type="ECO:0000256" key="4">
    <source>
        <dbReference type="PROSITE-ProRule" id="PRU00335"/>
    </source>
</evidence>
<dbReference type="PROSITE" id="PS50977">
    <property type="entry name" value="HTH_TETR_2"/>
    <property type="match status" value="1"/>
</dbReference>
<comment type="caution">
    <text evidence="6">The sequence shown here is derived from an EMBL/GenBank/DDBJ whole genome shotgun (WGS) entry which is preliminary data.</text>
</comment>
<dbReference type="SUPFAM" id="SSF48498">
    <property type="entry name" value="Tetracyclin repressor-like, C-terminal domain"/>
    <property type="match status" value="1"/>
</dbReference>
<keyword evidence="3" id="KW-0804">Transcription</keyword>
<dbReference type="Proteomes" id="UP000583800">
    <property type="component" value="Unassembled WGS sequence"/>
</dbReference>
<proteinExistence type="predicted"/>
<evidence type="ECO:0000256" key="3">
    <source>
        <dbReference type="ARBA" id="ARBA00023163"/>
    </source>
</evidence>
<dbReference type="InterPro" id="IPR036271">
    <property type="entry name" value="Tet_transcr_reg_TetR-rel_C_sf"/>
</dbReference>
<dbReference type="InterPro" id="IPR001647">
    <property type="entry name" value="HTH_TetR"/>
</dbReference>
<evidence type="ECO:0000313" key="6">
    <source>
        <dbReference type="EMBL" id="MBB6348938.1"/>
    </source>
</evidence>